<reference evidence="2" key="1">
    <citation type="submission" date="2017-02" db="UniProtKB">
        <authorList>
            <consortium name="WormBaseParasite"/>
        </authorList>
    </citation>
    <scope>IDENTIFICATION</scope>
</reference>
<evidence type="ECO:0000313" key="2">
    <source>
        <dbReference type="WBParaSite" id="SPAL_0001708000.1"/>
    </source>
</evidence>
<protein>
    <submittedName>
        <fullName evidence="2">Transthyretin-like family-containing protein</fullName>
    </submittedName>
</protein>
<evidence type="ECO:0000313" key="1">
    <source>
        <dbReference type="Proteomes" id="UP000046392"/>
    </source>
</evidence>
<dbReference type="AlphaFoldDB" id="A0A0N5CGV5"/>
<organism evidence="1 2">
    <name type="scientific">Strongyloides papillosus</name>
    <name type="common">Intestinal threadworm</name>
    <dbReference type="NCBI Taxonomy" id="174720"/>
    <lineage>
        <taxon>Eukaryota</taxon>
        <taxon>Metazoa</taxon>
        <taxon>Ecdysozoa</taxon>
        <taxon>Nematoda</taxon>
        <taxon>Chromadorea</taxon>
        <taxon>Rhabditida</taxon>
        <taxon>Tylenchina</taxon>
        <taxon>Panagrolaimomorpha</taxon>
        <taxon>Strongyloidoidea</taxon>
        <taxon>Strongyloididae</taxon>
        <taxon>Strongyloides</taxon>
    </lineage>
</organism>
<sequence>MIIFKIFLIFLIIFNCKAKRLLFFINKYYIGVKGTITCKFSSRDDAYVSITAKPRDTYEKRPIFSARVNYGKSFFLKTKVKGIRKPRLFLRIVHSCVKVNFFSNDKFVVRRYVEEIPAKYIVKNYLTGAIYNRGNIELSRIR</sequence>
<dbReference type="Proteomes" id="UP000046392">
    <property type="component" value="Unplaced"/>
</dbReference>
<name>A0A0N5CGV5_STREA</name>
<accession>A0A0N5CGV5</accession>
<keyword evidence="1" id="KW-1185">Reference proteome</keyword>
<proteinExistence type="predicted"/>
<dbReference type="WBParaSite" id="SPAL_0001708000.1">
    <property type="protein sequence ID" value="SPAL_0001708000.1"/>
    <property type="gene ID" value="SPAL_0001708000"/>
</dbReference>